<protein>
    <submittedName>
        <fullName evidence="7">Lipopolysaccharide biosynthesis protein</fullName>
    </submittedName>
</protein>
<feature type="transmembrane region" description="Helical" evidence="6">
    <location>
        <begin position="376"/>
        <end position="397"/>
    </location>
</feature>
<keyword evidence="8" id="KW-1185">Reference proteome</keyword>
<evidence type="ECO:0000313" key="7">
    <source>
        <dbReference type="EMBL" id="NHT79002.1"/>
    </source>
</evidence>
<feature type="transmembrane region" description="Helical" evidence="6">
    <location>
        <begin position="42"/>
        <end position="63"/>
    </location>
</feature>
<feature type="transmembrane region" description="Helical" evidence="6">
    <location>
        <begin position="349"/>
        <end position="370"/>
    </location>
</feature>
<evidence type="ECO:0000256" key="6">
    <source>
        <dbReference type="SAM" id="Phobius"/>
    </source>
</evidence>
<keyword evidence="4 6" id="KW-1133">Transmembrane helix</keyword>
<dbReference type="AlphaFoldDB" id="A0AA43ZJI5"/>
<dbReference type="GO" id="GO:0005886">
    <property type="term" value="C:plasma membrane"/>
    <property type="evidence" value="ECO:0007669"/>
    <property type="project" value="UniProtKB-SubCell"/>
</dbReference>
<dbReference type="InterPro" id="IPR050833">
    <property type="entry name" value="Poly_Biosynth_Transport"/>
</dbReference>
<feature type="transmembrane region" description="Helical" evidence="6">
    <location>
        <begin position="289"/>
        <end position="312"/>
    </location>
</feature>
<dbReference type="InterPro" id="IPR002797">
    <property type="entry name" value="Polysacc_synth"/>
</dbReference>
<feature type="transmembrane region" description="Helical" evidence="6">
    <location>
        <begin position="257"/>
        <end position="283"/>
    </location>
</feature>
<feature type="transmembrane region" description="Helical" evidence="6">
    <location>
        <begin position="123"/>
        <end position="143"/>
    </location>
</feature>
<sequence length="498" mass="53408">MAACQTAERILPPGLKDRLLPHMRRLEPLLTSDDPKHLAQRMALVAFAIRVVSAGIAFVSQIIMARMMGEFEYGIFVFVWVLVVLFGNLSCLGFHTAIIRFVPQYHAVNALDEIRGMTATVRIFALLSATVLAVVGIGGLIVFGDLVNGYYLVPLYLGIFALPMIALGDVMDGTSRAHSWAVSALSPTYIVRPVLILAFMVGAVWAGEPSTARTAMIAAMVATYVTSVGQFFILTWRLRKRYLAGPLRLEFRTWLRVALPIFLIEGFGFMLTNSDVVLVGIALDPESVAIYFAAAKTMALVHFVMFAVKAAAAPRFSAAMGKSGMGKPDRQQLSAIAIESARWCFWPSLFVGGCVLASGSFLLSLFGPAFLSGYPLMAILFAGIMAKALIGPAEALLTMGGQQALCVKLYAAALAANLALNVTLIPVFGLTGAALATAGAMMVEATLLHLAVRHTFGIRLFAFAAPQSGPVDITLPDRGLLDVDQTTTRPMDAEASRP</sequence>
<evidence type="ECO:0000313" key="8">
    <source>
        <dbReference type="Proteomes" id="UP001155840"/>
    </source>
</evidence>
<feature type="transmembrane region" description="Helical" evidence="6">
    <location>
        <begin position="149"/>
        <end position="168"/>
    </location>
</feature>
<organism evidence="7 8">
    <name type="scientific">Ferranicluibacter rubi</name>
    <dbReference type="NCBI Taxonomy" id="2715133"/>
    <lineage>
        <taxon>Bacteria</taxon>
        <taxon>Pseudomonadati</taxon>
        <taxon>Pseudomonadota</taxon>
        <taxon>Alphaproteobacteria</taxon>
        <taxon>Hyphomicrobiales</taxon>
        <taxon>Rhizobiaceae</taxon>
        <taxon>Ferranicluibacter</taxon>
    </lineage>
</organism>
<evidence type="ECO:0000256" key="2">
    <source>
        <dbReference type="ARBA" id="ARBA00022475"/>
    </source>
</evidence>
<evidence type="ECO:0000256" key="4">
    <source>
        <dbReference type="ARBA" id="ARBA00022989"/>
    </source>
</evidence>
<gene>
    <name evidence="7" type="ORF">G8E10_25205</name>
</gene>
<evidence type="ECO:0000256" key="5">
    <source>
        <dbReference type="ARBA" id="ARBA00023136"/>
    </source>
</evidence>
<feature type="transmembrane region" description="Helical" evidence="6">
    <location>
        <begin position="75"/>
        <end position="102"/>
    </location>
</feature>
<keyword evidence="2" id="KW-1003">Cell membrane</keyword>
<dbReference type="Pfam" id="PF01943">
    <property type="entry name" value="Polysacc_synt"/>
    <property type="match status" value="1"/>
</dbReference>
<feature type="transmembrane region" description="Helical" evidence="6">
    <location>
        <begin position="213"/>
        <end position="236"/>
    </location>
</feature>
<keyword evidence="3 6" id="KW-0812">Transmembrane</keyword>
<dbReference type="PANTHER" id="PTHR30250:SF11">
    <property type="entry name" value="O-ANTIGEN TRANSPORTER-RELATED"/>
    <property type="match status" value="1"/>
</dbReference>
<dbReference type="EMBL" id="JAANCM010000025">
    <property type="protein sequence ID" value="NHT79002.1"/>
    <property type="molecule type" value="Genomic_DNA"/>
</dbReference>
<evidence type="ECO:0000256" key="3">
    <source>
        <dbReference type="ARBA" id="ARBA00022692"/>
    </source>
</evidence>
<comment type="subcellular location">
    <subcellularLocation>
        <location evidence="1">Cell membrane</location>
        <topology evidence="1">Multi-pass membrane protein</topology>
    </subcellularLocation>
</comment>
<proteinExistence type="predicted"/>
<dbReference type="Proteomes" id="UP001155840">
    <property type="component" value="Unassembled WGS sequence"/>
</dbReference>
<evidence type="ECO:0000256" key="1">
    <source>
        <dbReference type="ARBA" id="ARBA00004651"/>
    </source>
</evidence>
<dbReference type="RefSeq" id="WP_167131154.1">
    <property type="nucleotide sequence ID" value="NZ_JAANCM010000025.1"/>
</dbReference>
<name>A0AA43ZJI5_9HYPH</name>
<reference evidence="7" key="1">
    <citation type="submission" date="2020-03" db="EMBL/GenBank/DDBJ databases">
        <title>Ferranicluibacter endophyticum gen. nov., sp. nov., a new genus isolated from Rubus ulmifolius Schott. stem.</title>
        <authorList>
            <person name="Roca-Couso R."/>
            <person name="Flores-Felix J.D."/>
            <person name="Igual J.M."/>
            <person name="Rivas R."/>
        </authorList>
    </citation>
    <scope>NUCLEOTIDE SEQUENCE</scope>
    <source>
        <strain evidence="7">CRRU44</strain>
    </source>
</reference>
<feature type="transmembrane region" description="Helical" evidence="6">
    <location>
        <begin position="189"/>
        <end position="207"/>
    </location>
</feature>
<comment type="caution">
    <text evidence="7">The sequence shown here is derived from an EMBL/GenBank/DDBJ whole genome shotgun (WGS) entry which is preliminary data.</text>
</comment>
<keyword evidence="5 6" id="KW-0472">Membrane</keyword>
<accession>A0AA43ZJI5</accession>
<dbReference type="PANTHER" id="PTHR30250">
    <property type="entry name" value="PST FAMILY PREDICTED COLANIC ACID TRANSPORTER"/>
    <property type="match status" value="1"/>
</dbReference>